<dbReference type="InterPro" id="IPR007445">
    <property type="entry name" value="PilO"/>
</dbReference>
<proteinExistence type="predicted"/>
<keyword evidence="2" id="KW-0812">Transmembrane</keyword>
<keyword evidence="2" id="KW-1133">Transmembrane helix</keyword>
<dbReference type="Pfam" id="PF04350">
    <property type="entry name" value="PilO"/>
    <property type="match status" value="1"/>
</dbReference>
<organism evidence="3">
    <name type="scientific">hydrothermal vent metagenome</name>
    <dbReference type="NCBI Taxonomy" id="652676"/>
    <lineage>
        <taxon>unclassified sequences</taxon>
        <taxon>metagenomes</taxon>
        <taxon>ecological metagenomes</taxon>
    </lineage>
</organism>
<dbReference type="EMBL" id="UOGF01000007">
    <property type="protein sequence ID" value="VAX26245.1"/>
    <property type="molecule type" value="Genomic_DNA"/>
</dbReference>
<feature type="coiled-coil region" evidence="1">
    <location>
        <begin position="43"/>
        <end position="87"/>
    </location>
</feature>
<dbReference type="PANTHER" id="PTHR39555">
    <property type="entry name" value="FIMBRIAL ASSEMBLY PROTEIN PILO-LIKE PROTEIN-RELATED"/>
    <property type="match status" value="1"/>
</dbReference>
<feature type="transmembrane region" description="Helical" evidence="2">
    <location>
        <begin position="17"/>
        <end position="36"/>
    </location>
</feature>
<name>A0A3B1D3I6_9ZZZZ</name>
<dbReference type="GO" id="GO:0043107">
    <property type="term" value="P:type IV pilus-dependent motility"/>
    <property type="evidence" value="ECO:0007669"/>
    <property type="project" value="InterPro"/>
</dbReference>
<evidence type="ECO:0000256" key="1">
    <source>
        <dbReference type="SAM" id="Coils"/>
    </source>
</evidence>
<evidence type="ECO:0000313" key="3">
    <source>
        <dbReference type="EMBL" id="VAX26245.1"/>
    </source>
</evidence>
<dbReference type="GO" id="GO:0043683">
    <property type="term" value="P:type IV pilus assembly"/>
    <property type="evidence" value="ECO:0007669"/>
    <property type="project" value="InterPro"/>
</dbReference>
<accession>A0A3B1D3I6</accession>
<sequence>MALNLETIKSLSNKQKFVAIFLTIVVFAGSFIWFVFIPKNEEIARAEREISTLSNEINVLRVKVRRLAQLKKEDQILQRKLREMKEQLPSEAEIEFLLKQVSDIGGRSGLDFKLWRPGAKVENPSGLYTEIPVNIEVAGGFHSVGVFFDKISKLKRIINVSNIRMSAPKLDRNRVLIQTSFSATAFASAEKPVVAANISGGPVQ</sequence>
<dbReference type="PANTHER" id="PTHR39555:SF1">
    <property type="entry name" value="TYPE IV PILUS INNER MEMBRANE COMPONENT PILO"/>
    <property type="match status" value="1"/>
</dbReference>
<dbReference type="AlphaFoldDB" id="A0A3B1D3I6"/>
<dbReference type="InterPro" id="IPR014717">
    <property type="entry name" value="Transl_elong_EF1B/ribsomal_bS6"/>
</dbReference>
<evidence type="ECO:0008006" key="4">
    <source>
        <dbReference type="Google" id="ProtNLM"/>
    </source>
</evidence>
<reference evidence="3" key="1">
    <citation type="submission" date="2018-06" db="EMBL/GenBank/DDBJ databases">
        <authorList>
            <person name="Zhirakovskaya E."/>
        </authorList>
    </citation>
    <scope>NUCLEOTIDE SEQUENCE</scope>
</reference>
<keyword evidence="2" id="KW-0472">Membrane</keyword>
<protein>
    <recommendedName>
        <fullName evidence="4">Type IV pilus biogenesis protein PilO</fullName>
    </recommendedName>
</protein>
<gene>
    <name evidence="3" type="ORF">MNBD_NITROSPIRAE01-1218</name>
</gene>
<dbReference type="Gene3D" id="3.30.70.60">
    <property type="match status" value="1"/>
</dbReference>
<evidence type="ECO:0000256" key="2">
    <source>
        <dbReference type="SAM" id="Phobius"/>
    </source>
</evidence>
<keyword evidence="1" id="KW-0175">Coiled coil</keyword>